<evidence type="ECO:0000313" key="4">
    <source>
        <dbReference type="Proteomes" id="UP000401081"/>
    </source>
</evidence>
<evidence type="ECO:0000313" key="3">
    <source>
        <dbReference type="EMBL" id="VFS89393.1"/>
    </source>
</evidence>
<feature type="region of interest" description="Disordered" evidence="1">
    <location>
        <begin position="59"/>
        <end position="93"/>
    </location>
</feature>
<feature type="compositionally biased region" description="Polar residues" evidence="1">
    <location>
        <begin position="71"/>
        <end position="86"/>
    </location>
</feature>
<feature type="region of interest" description="Disordered" evidence="1">
    <location>
        <begin position="1"/>
        <end position="30"/>
    </location>
</feature>
<reference evidence="3 4" key="1">
    <citation type="submission" date="2019-03" db="EMBL/GenBank/DDBJ databases">
        <authorList>
            <consortium name="Pathogen Informatics"/>
        </authorList>
    </citation>
    <scope>NUCLEOTIDE SEQUENCE [LARGE SCALE GENOMIC DNA]</scope>
    <source>
        <strain evidence="3 4">NCTC12993</strain>
    </source>
</reference>
<feature type="compositionally biased region" description="Polar residues" evidence="1">
    <location>
        <begin position="19"/>
        <end position="30"/>
    </location>
</feature>
<dbReference type="Pfam" id="PF19077">
    <property type="entry name" value="Big_13"/>
    <property type="match status" value="1"/>
</dbReference>
<dbReference type="NCBIfam" id="NF033510">
    <property type="entry name" value="Ca_tandemer"/>
    <property type="match status" value="1"/>
</dbReference>
<dbReference type="Gene3D" id="2.60.40.10">
    <property type="entry name" value="Immunoglobulins"/>
    <property type="match status" value="1"/>
</dbReference>
<dbReference type="InterPro" id="IPR044016">
    <property type="entry name" value="Big_13"/>
</dbReference>
<protein>
    <recommendedName>
        <fullName evidence="2">Bacterial Ig-like domain-containing protein</fullName>
    </recommendedName>
</protein>
<sequence length="93" mass="9573">MVSDDREPGTGVLKAGDFTNDNTPTLTGRAENNATVTIYDGNTVLGTVQANSTGQWSFTPTLPLGDGPHSLSATVTDSAGNTSVKSPSVYPDD</sequence>
<dbReference type="InterPro" id="IPR013783">
    <property type="entry name" value="Ig-like_fold"/>
</dbReference>
<proteinExistence type="predicted"/>
<dbReference type="Proteomes" id="UP000401081">
    <property type="component" value="Unassembled WGS sequence"/>
</dbReference>
<keyword evidence="4" id="KW-1185">Reference proteome</keyword>
<organism evidence="3 4">
    <name type="scientific">Kluyvera cryocrescens</name>
    <name type="common">Kluyvera citrophila</name>
    <dbReference type="NCBI Taxonomy" id="580"/>
    <lineage>
        <taxon>Bacteria</taxon>
        <taxon>Pseudomonadati</taxon>
        <taxon>Pseudomonadota</taxon>
        <taxon>Gammaproteobacteria</taxon>
        <taxon>Enterobacterales</taxon>
        <taxon>Enterobacteriaceae</taxon>
        <taxon>Kluyvera</taxon>
    </lineage>
</organism>
<dbReference type="AlphaFoldDB" id="A0A485CXX3"/>
<feature type="domain" description="Bacterial Ig-like" evidence="2">
    <location>
        <begin position="9"/>
        <end position="86"/>
    </location>
</feature>
<accession>A0A485CXX3</accession>
<gene>
    <name evidence="3" type="ORF">NCTC12993_07261</name>
</gene>
<evidence type="ECO:0000259" key="2">
    <source>
        <dbReference type="Pfam" id="PF19077"/>
    </source>
</evidence>
<evidence type="ECO:0000256" key="1">
    <source>
        <dbReference type="SAM" id="MobiDB-lite"/>
    </source>
</evidence>
<name>A0A485CXX3_KLUCR</name>
<dbReference type="EMBL" id="CAADJD010000031">
    <property type="protein sequence ID" value="VFS89393.1"/>
    <property type="molecule type" value="Genomic_DNA"/>
</dbReference>